<evidence type="ECO:0000256" key="12">
    <source>
        <dbReference type="PIRNR" id="PIRNR006621"/>
    </source>
</evidence>
<feature type="active site" description="Proton donor" evidence="13">
    <location>
        <position position="100"/>
    </location>
</feature>
<dbReference type="InterPro" id="IPR013785">
    <property type="entry name" value="Aldolase_TIM"/>
</dbReference>
<evidence type="ECO:0000259" key="15">
    <source>
        <dbReference type="Pfam" id="PF01207"/>
    </source>
</evidence>
<feature type="domain" description="DUS-like FMN-binding" evidence="15">
    <location>
        <begin position="14"/>
        <end position="308"/>
    </location>
</feature>
<keyword evidence="6 12" id="KW-0819">tRNA processing</keyword>
<evidence type="ECO:0000256" key="8">
    <source>
        <dbReference type="ARBA" id="ARBA00022884"/>
    </source>
</evidence>
<evidence type="ECO:0000256" key="10">
    <source>
        <dbReference type="ARBA" id="ARBA00048205"/>
    </source>
</evidence>
<comment type="caution">
    <text evidence="16">The sequence shown here is derived from an EMBL/GenBank/DDBJ whole genome shotgun (WGS) entry which is preliminary data.</text>
</comment>
<sequence length="317" mass="35200">MKIGNVKLKNRVFAAPMAGVSDLAFRRVCRKYGASLAYSEMISSKALFYNDRKTLEIIKTDEFDKPLAVQIFGSDEKIMAQTAYKALSTGADILDINMGCPAPKVVKCGDGSALLKDTSKIAKIVSEVKMAVNVPVTVKIRSGFDTVTAVETAKIIEQSGADAICIHPRTREMYYSGKADWSIIKDVKNAVKIPVIGNGDIQSPYDAEKMFDETNCDFIMVGRGAQGNPFIFGQILSYLETGEFREMPPSERLETLIWQLDMLIADKGEYIGSQEARKHVAWYTKGLKNSAEIRYKVNTSRSFAELKNCITEYFSSL</sequence>
<dbReference type="InterPro" id="IPR024036">
    <property type="entry name" value="tRNA-dHydroUridine_Synthase_C"/>
</dbReference>
<dbReference type="EC" id="1.3.1.-" evidence="12"/>
<comment type="similarity">
    <text evidence="12">Belongs to the dus family.</text>
</comment>
<proteinExistence type="inferred from homology"/>
<protein>
    <recommendedName>
        <fullName evidence="12">tRNA-dihydrouridine synthase</fullName>
        <ecNumber evidence="12">1.3.1.-</ecNumber>
    </recommendedName>
</protein>
<dbReference type="InterPro" id="IPR004652">
    <property type="entry name" value="DusB-like"/>
</dbReference>
<comment type="catalytic activity">
    <reaction evidence="10">
        <text>a 5,6-dihydrouridine in tRNA + NADP(+) = a uridine in tRNA + NADPH + H(+)</text>
        <dbReference type="Rhea" id="RHEA:23624"/>
        <dbReference type="Rhea" id="RHEA-COMP:13339"/>
        <dbReference type="Rhea" id="RHEA-COMP:13887"/>
        <dbReference type="ChEBI" id="CHEBI:15378"/>
        <dbReference type="ChEBI" id="CHEBI:57783"/>
        <dbReference type="ChEBI" id="CHEBI:58349"/>
        <dbReference type="ChEBI" id="CHEBI:65315"/>
        <dbReference type="ChEBI" id="CHEBI:74443"/>
    </reaction>
</comment>
<evidence type="ECO:0000313" key="16">
    <source>
        <dbReference type="EMBL" id="MBC8597009.1"/>
    </source>
</evidence>
<reference evidence="16" key="1">
    <citation type="submission" date="2020-08" db="EMBL/GenBank/DDBJ databases">
        <title>Genome public.</title>
        <authorList>
            <person name="Liu C."/>
            <person name="Sun Q."/>
        </authorList>
    </citation>
    <scope>NUCLEOTIDE SEQUENCE</scope>
    <source>
        <strain evidence="16">NSJ-50</strain>
    </source>
</reference>
<feature type="binding site" evidence="14">
    <location>
        <begin position="16"/>
        <end position="18"/>
    </location>
    <ligand>
        <name>FMN</name>
        <dbReference type="ChEBI" id="CHEBI:58210"/>
    </ligand>
</feature>
<evidence type="ECO:0000256" key="7">
    <source>
        <dbReference type="ARBA" id="ARBA00022857"/>
    </source>
</evidence>
<gene>
    <name evidence="16" type="primary">dusB</name>
    <name evidence="16" type="ORF">H8706_09035</name>
</gene>
<dbReference type="InterPro" id="IPR035587">
    <property type="entry name" value="DUS-like_FMN-bd"/>
</dbReference>
<dbReference type="GO" id="GO:0050660">
    <property type="term" value="F:flavin adenine dinucleotide binding"/>
    <property type="evidence" value="ECO:0007669"/>
    <property type="project" value="InterPro"/>
</dbReference>
<comment type="cofactor">
    <cofactor evidence="1 12 14">
        <name>FMN</name>
        <dbReference type="ChEBI" id="CHEBI:58210"/>
    </cofactor>
</comment>
<dbReference type="CDD" id="cd02801">
    <property type="entry name" value="DUS_like_FMN"/>
    <property type="match status" value="1"/>
</dbReference>
<evidence type="ECO:0000256" key="2">
    <source>
        <dbReference type="ARBA" id="ARBA00002790"/>
    </source>
</evidence>
<comment type="function">
    <text evidence="2 12">Catalyzes the synthesis of 5,6-dihydrouridine (D), a modified base found in the D-loop of most tRNAs, via the reduction of the C5-C6 double bond in target uridines.</text>
</comment>
<feature type="binding site" evidence="14">
    <location>
        <position position="139"/>
    </location>
    <ligand>
        <name>FMN</name>
        <dbReference type="ChEBI" id="CHEBI:58210"/>
    </ligand>
</feature>
<accession>A0A926FEW2</accession>
<dbReference type="Gene3D" id="3.20.20.70">
    <property type="entry name" value="Aldolase class I"/>
    <property type="match status" value="1"/>
</dbReference>
<dbReference type="GO" id="GO:0000049">
    <property type="term" value="F:tRNA binding"/>
    <property type="evidence" value="ECO:0007669"/>
    <property type="project" value="UniProtKB-KW"/>
</dbReference>
<keyword evidence="9 12" id="KW-0560">Oxidoreductase</keyword>
<evidence type="ECO:0000256" key="4">
    <source>
        <dbReference type="ARBA" id="ARBA00022630"/>
    </source>
</evidence>
<evidence type="ECO:0000256" key="3">
    <source>
        <dbReference type="ARBA" id="ARBA00022555"/>
    </source>
</evidence>
<dbReference type="PROSITE" id="PS01136">
    <property type="entry name" value="UPF0034"/>
    <property type="match status" value="1"/>
</dbReference>
<dbReference type="InterPro" id="IPR001269">
    <property type="entry name" value="DUS_fam"/>
</dbReference>
<feature type="binding site" evidence="14">
    <location>
        <position position="167"/>
    </location>
    <ligand>
        <name>FMN</name>
        <dbReference type="ChEBI" id="CHEBI:58210"/>
    </ligand>
</feature>
<keyword evidence="5 12" id="KW-0288">FMN</keyword>
<evidence type="ECO:0000256" key="9">
    <source>
        <dbReference type="ARBA" id="ARBA00023002"/>
    </source>
</evidence>
<evidence type="ECO:0000256" key="1">
    <source>
        <dbReference type="ARBA" id="ARBA00001917"/>
    </source>
</evidence>
<keyword evidence="7" id="KW-0521">NADP</keyword>
<dbReference type="GO" id="GO:0017150">
    <property type="term" value="F:tRNA dihydrouridine synthase activity"/>
    <property type="evidence" value="ECO:0007669"/>
    <property type="project" value="InterPro"/>
</dbReference>
<dbReference type="InterPro" id="IPR018517">
    <property type="entry name" value="tRNA_hU_synthase_CS"/>
</dbReference>
<evidence type="ECO:0000256" key="11">
    <source>
        <dbReference type="ARBA" id="ARBA00048802"/>
    </source>
</evidence>
<name>A0A926FEW2_9FIRM</name>
<dbReference type="Proteomes" id="UP000647416">
    <property type="component" value="Unassembled WGS sequence"/>
</dbReference>
<keyword evidence="3" id="KW-0820">tRNA-binding</keyword>
<evidence type="ECO:0000256" key="14">
    <source>
        <dbReference type="PIRSR" id="PIRSR006621-2"/>
    </source>
</evidence>
<dbReference type="EMBL" id="JACRTE010000012">
    <property type="protein sequence ID" value="MBC8597009.1"/>
    <property type="molecule type" value="Genomic_DNA"/>
</dbReference>
<dbReference type="AlphaFoldDB" id="A0A926FEW2"/>
<keyword evidence="17" id="KW-1185">Reference proteome</keyword>
<keyword evidence="8" id="KW-0694">RNA-binding</keyword>
<dbReference type="NCBIfam" id="TIGR00737">
    <property type="entry name" value="nifR3_yhdG"/>
    <property type="match status" value="1"/>
</dbReference>
<feature type="binding site" evidence="14">
    <location>
        <begin position="222"/>
        <end position="223"/>
    </location>
    <ligand>
        <name>FMN</name>
        <dbReference type="ChEBI" id="CHEBI:58210"/>
    </ligand>
</feature>
<evidence type="ECO:0000256" key="13">
    <source>
        <dbReference type="PIRSR" id="PIRSR006621-1"/>
    </source>
</evidence>
<evidence type="ECO:0000256" key="5">
    <source>
        <dbReference type="ARBA" id="ARBA00022643"/>
    </source>
</evidence>
<dbReference type="PANTHER" id="PTHR45846:SF1">
    <property type="entry name" value="TRNA-DIHYDROURIDINE(47) SYNTHASE [NAD(P)(+)]-LIKE"/>
    <property type="match status" value="1"/>
</dbReference>
<evidence type="ECO:0000313" key="17">
    <source>
        <dbReference type="Proteomes" id="UP000647416"/>
    </source>
</evidence>
<dbReference type="PANTHER" id="PTHR45846">
    <property type="entry name" value="TRNA-DIHYDROURIDINE(47) SYNTHASE [NAD(P)(+)]-LIKE"/>
    <property type="match status" value="1"/>
</dbReference>
<comment type="catalytic activity">
    <reaction evidence="11">
        <text>a 5,6-dihydrouridine in tRNA + NAD(+) = a uridine in tRNA + NADH + H(+)</text>
        <dbReference type="Rhea" id="RHEA:54452"/>
        <dbReference type="Rhea" id="RHEA-COMP:13339"/>
        <dbReference type="Rhea" id="RHEA-COMP:13887"/>
        <dbReference type="ChEBI" id="CHEBI:15378"/>
        <dbReference type="ChEBI" id="CHEBI:57540"/>
        <dbReference type="ChEBI" id="CHEBI:57945"/>
        <dbReference type="ChEBI" id="CHEBI:65315"/>
        <dbReference type="ChEBI" id="CHEBI:74443"/>
    </reaction>
</comment>
<keyword evidence="14" id="KW-0547">Nucleotide-binding</keyword>
<evidence type="ECO:0000256" key="6">
    <source>
        <dbReference type="ARBA" id="ARBA00022694"/>
    </source>
</evidence>
<dbReference type="SUPFAM" id="SSF51395">
    <property type="entry name" value="FMN-linked oxidoreductases"/>
    <property type="match status" value="1"/>
</dbReference>
<dbReference type="Gene3D" id="1.10.1200.80">
    <property type="entry name" value="Putative flavin oxidoreducatase, domain 2"/>
    <property type="match status" value="1"/>
</dbReference>
<keyword evidence="4 12" id="KW-0285">Flavoprotein</keyword>
<organism evidence="16 17">
    <name type="scientific">Qingrenia yutianensis</name>
    <dbReference type="NCBI Taxonomy" id="2763676"/>
    <lineage>
        <taxon>Bacteria</taxon>
        <taxon>Bacillati</taxon>
        <taxon>Bacillota</taxon>
        <taxon>Clostridia</taxon>
        <taxon>Eubacteriales</taxon>
        <taxon>Oscillospiraceae</taxon>
        <taxon>Qingrenia</taxon>
    </lineage>
</organism>
<dbReference type="PIRSF" id="PIRSF006621">
    <property type="entry name" value="Dus"/>
    <property type="match status" value="1"/>
</dbReference>
<dbReference type="Pfam" id="PF01207">
    <property type="entry name" value="Dus"/>
    <property type="match status" value="1"/>
</dbReference>
<feature type="binding site" evidence="14">
    <location>
        <position position="70"/>
    </location>
    <ligand>
        <name>FMN</name>
        <dbReference type="ChEBI" id="CHEBI:58210"/>
    </ligand>
</feature>